<keyword evidence="1" id="KW-0808">Transferase</keyword>
<dbReference type="InterPro" id="IPR009330">
    <property type="entry name" value="LipoPS_heptP_kinase"/>
</dbReference>
<feature type="non-terminal residue" evidence="1">
    <location>
        <position position="1"/>
    </location>
</feature>
<name>A0A6N6WP69_ECOLX</name>
<sequence length="102" mass="11903">CDMPDIDDALKNKIQQSINALHQHGMVSGDPHRGNFIIKNGEVRIIDLSGKRASAQRKAKDRIDLERHYGIKNEIRDLGYYLLVYRKKMRNFMRRLKGKPAR</sequence>
<dbReference type="Pfam" id="PF06176">
    <property type="entry name" value="WaaY"/>
    <property type="match status" value="1"/>
</dbReference>
<accession>A0A6N6WP69</accession>
<keyword evidence="1" id="KW-0418">Kinase</keyword>
<reference evidence="1 2" key="1">
    <citation type="submission" date="2019-10" db="EMBL/GenBank/DDBJ databases">
        <title>Antimicrobial-resistant enteric bacteria are widely distributed amongst people, animals and the environment in northern Tanzania.</title>
        <authorList>
            <person name="Subbiah M."/>
            <person name="Call D.R."/>
        </authorList>
    </citation>
    <scope>NUCLEOTIDE SEQUENCE [LARGE SCALE GENOMIC DNA]</scope>
    <source>
        <strain evidence="1 2">TzEc067</strain>
    </source>
</reference>
<dbReference type="RefSeq" id="WP_214291747.1">
    <property type="nucleotide sequence ID" value="NZ_WSGM01000295.1"/>
</dbReference>
<dbReference type="GO" id="GO:0016301">
    <property type="term" value="F:kinase activity"/>
    <property type="evidence" value="ECO:0007669"/>
    <property type="project" value="UniProtKB-KW"/>
</dbReference>
<dbReference type="Gene3D" id="1.10.510.10">
    <property type="entry name" value="Transferase(Phosphotransferase) domain 1"/>
    <property type="match status" value="1"/>
</dbReference>
<dbReference type="AlphaFoldDB" id="A0A6N6WP69"/>
<evidence type="ECO:0000313" key="2">
    <source>
        <dbReference type="Proteomes" id="UP000437875"/>
    </source>
</evidence>
<comment type="caution">
    <text evidence="1">The sequence shown here is derived from an EMBL/GenBank/DDBJ whole genome shotgun (WGS) entry which is preliminary data.</text>
</comment>
<dbReference type="Proteomes" id="UP000437875">
    <property type="component" value="Unassembled WGS sequence"/>
</dbReference>
<protein>
    <submittedName>
        <fullName evidence="1">Heptose kinase</fullName>
    </submittedName>
</protein>
<evidence type="ECO:0000313" key="1">
    <source>
        <dbReference type="EMBL" id="KAE9723383.1"/>
    </source>
</evidence>
<dbReference type="EMBL" id="WSGM01000295">
    <property type="protein sequence ID" value="KAE9723383.1"/>
    <property type="molecule type" value="Genomic_DNA"/>
</dbReference>
<gene>
    <name evidence="1" type="ORF">GP711_26390</name>
</gene>
<proteinExistence type="predicted"/>
<organism evidence="1 2">
    <name type="scientific">Escherichia coli</name>
    <dbReference type="NCBI Taxonomy" id="562"/>
    <lineage>
        <taxon>Bacteria</taxon>
        <taxon>Pseudomonadati</taxon>
        <taxon>Pseudomonadota</taxon>
        <taxon>Gammaproteobacteria</taxon>
        <taxon>Enterobacterales</taxon>
        <taxon>Enterobacteriaceae</taxon>
        <taxon>Escherichia</taxon>
    </lineage>
</organism>